<evidence type="ECO:0000259" key="1">
    <source>
        <dbReference type="Pfam" id="PF03992"/>
    </source>
</evidence>
<accession>A0ABS9CVG7</accession>
<protein>
    <submittedName>
        <fullName evidence="2">NIPSNAP family protein</fullName>
    </submittedName>
</protein>
<reference evidence="2 3" key="1">
    <citation type="submission" date="2022-01" db="EMBL/GenBank/DDBJ databases">
        <title>Octadecabacter sp. nov., isolated from a marine alga.</title>
        <authorList>
            <person name="Jin M.S."/>
            <person name="Kim H.M."/>
            <person name="Han D.M."/>
            <person name="Jung J.J."/>
            <person name="Jeon C.O."/>
        </authorList>
    </citation>
    <scope>NUCLEOTIDE SEQUENCE [LARGE SCALE GENOMIC DNA]</scope>
    <source>
        <strain evidence="2 3">G9-8</strain>
    </source>
</reference>
<dbReference type="InterPro" id="IPR011008">
    <property type="entry name" value="Dimeric_a/b-barrel"/>
</dbReference>
<proteinExistence type="predicted"/>
<sequence>MIIEIRKYTLKPGRREDFVTYFETVNRPALRDAGMLVFGPMRDLDNPDVVHWMRAFENEEQRQKIKDTFYDGPVWTQDVEPVVMPMIEKFEASIAQTTDGFLGFTDTPKL</sequence>
<comment type="caution">
    <text evidence="2">The sequence shown here is derived from an EMBL/GenBank/DDBJ whole genome shotgun (WGS) entry which is preliminary data.</text>
</comment>
<keyword evidence="3" id="KW-1185">Reference proteome</keyword>
<gene>
    <name evidence="2" type="ORF">L0664_09425</name>
</gene>
<feature type="domain" description="ABM" evidence="1">
    <location>
        <begin position="1"/>
        <end position="61"/>
    </location>
</feature>
<organism evidence="2 3">
    <name type="scientific">Octadecabacter dasysiphoniae</name>
    <dbReference type="NCBI Taxonomy" id="2909341"/>
    <lineage>
        <taxon>Bacteria</taxon>
        <taxon>Pseudomonadati</taxon>
        <taxon>Pseudomonadota</taxon>
        <taxon>Alphaproteobacteria</taxon>
        <taxon>Rhodobacterales</taxon>
        <taxon>Roseobacteraceae</taxon>
        <taxon>Octadecabacter</taxon>
    </lineage>
</organism>
<dbReference type="Pfam" id="PF03992">
    <property type="entry name" value="ABM"/>
    <property type="match status" value="1"/>
</dbReference>
<dbReference type="RefSeq" id="WP_235225525.1">
    <property type="nucleotide sequence ID" value="NZ_JAKGAQ010000002.1"/>
</dbReference>
<dbReference type="SUPFAM" id="SSF54909">
    <property type="entry name" value="Dimeric alpha+beta barrel"/>
    <property type="match status" value="1"/>
</dbReference>
<dbReference type="Proteomes" id="UP001200557">
    <property type="component" value="Unassembled WGS sequence"/>
</dbReference>
<evidence type="ECO:0000313" key="2">
    <source>
        <dbReference type="EMBL" id="MCF2871281.1"/>
    </source>
</evidence>
<dbReference type="Gene3D" id="3.30.70.100">
    <property type="match status" value="1"/>
</dbReference>
<name>A0ABS9CVG7_9RHOB</name>
<dbReference type="EMBL" id="JAKGAQ010000002">
    <property type="protein sequence ID" value="MCF2871281.1"/>
    <property type="molecule type" value="Genomic_DNA"/>
</dbReference>
<dbReference type="InterPro" id="IPR007138">
    <property type="entry name" value="ABM_dom"/>
</dbReference>
<evidence type="ECO:0000313" key="3">
    <source>
        <dbReference type="Proteomes" id="UP001200557"/>
    </source>
</evidence>